<dbReference type="Proteomes" id="UP000031512">
    <property type="component" value="Unassembled WGS sequence"/>
</dbReference>
<evidence type="ECO:0000256" key="2">
    <source>
        <dbReference type="RuleBase" id="RU003616"/>
    </source>
</evidence>
<organism evidence="4 5">
    <name type="scientific">Theileria equi strain WA</name>
    <dbReference type="NCBI Taxonomy" id="1537102"/>
    <lineage>
        <taxon>Eukaryota</taxon>
        <taxon>Sar</taxon>
        <taxon>Alveolata</taxon>
        <taxon>Apicomplexa</taxon>
        <taxon>Aconoidasida</taxon>
        <taxon>Piroplasmida</taxon>
        <taxon>Theileriidae</taxon>
        <taxon>Theileria</taxon>
    </lineage>
</organism>
<comment type="similarity">
    <text evidence="1 2">Belongs to the small heat shock protein (HSP20) family.</text>
</comment>
<dbReference type="Pfam" id="PF00011">
    <property type="entry name" value="HSP20"/>
    <property type="match status" value="1"/>
</dbReference>
<dbReference type="KEGG" id="beq:BEWA_012400"/>
<dbReference type="InterPro" id="IPR008978">
    <property type="entry name" value="HSP20-like_chaperone"/>
</dbReference>
<accession>L1LBH0</accession>
<gene>
    <name evidence="4" type="ORF">BEWA_012400</name>
</gene>
<sequence>MAMDHISVDTSPSPSKAHNFRLPFFKCSLLDPKSLYNTEFPRKYHFYNPFCYSSIILGPRNYLVPSKLDSLGTEDPCAKEERDSDAFQLENRYKDTFFGDTFPKSRDNLSRFFDDDYFKDLRRFINGLAHLHDSSFGNDDYLRFYDPYNNPFFGQGSVDSGLSSQTNSDPSLYKLEVRLPNVRKENIKIKISNDTLEISASSRHEDVPVNDENNHMTRRLESNFYQSVRLPPNLDLRKAKASFINDSIVVKIPKV</sequence>
<evidence type="ECO:0000313" key="5">
    <source>
        <dbReference type="Proteomes" id="UP000031512"/>
    </source>
</evidence>
<evidence type="ECO:0000259" key="3">
    <source>
        <dbReference type="PROSITE" id="PS01031"/>
    </source>
</evidence>
<dbReference type="GeneID" id="15804316"/>
<comment type="caution">
    <text evidence="4">The sequence shown here is derived from an EMBL/GenBank/DDBJ whole genome shotgun (WGS) entry which is preliminary data.</text>
</comment>
<proteinExistence type="inferred from homology"/>
<protein>
    <recommendedName>
        <fullName evidence="3">SHSP domain-containing protein</fullName>
    </recommendedName>
</protein>
<dbReference type="EMBL" id="ACOU01000004">
    <property type="protein sequence ID" value="EKX72681.1"/>
    <property type="molecule type" value="Genomic_DNA"/>
</dbReference>
<dbReference type="VEuPathDB" id="PiroplasmaDB:BEWA_012400"/>
<evidence type="ECO:0000256" key="1">
    <source>
        <dbReference type="PROSITE-ProRule" id="PRU00285"/>
    </source>
</evidence>
<dbReference type="OrthoDB" id="1431247at2759"/>
<keyword evidence="5" id="KW-1185">Reference proteome</keyword>
<dbReference type="InterPro" id="IPR002068">
    <property type="entry name" value="A-crystallin/Hsp20_dom"/>
</dbReference>
<dbReference type="STRING" id="1537102.L1LBH0"/>
<reference evidence="4 5" key="1">
    <citation type="journal article" date="2012" name="BMC Genomics">
        <title>Comparative genomic analysis and phylogenetic position of Theileria equi.</title>
        <authorList>
            <person name="Kappmeyer L.S."/>
            <person name="Thiagarajan M."/>
            <person name="Herndon D.R."/>
            <person name="Ramsay J.D."/>
            <person name="Caler E."/>
            <person name="Djikeng A."/>
            <person name="Gillespie J.J."/>
            <person name="Lau A.O."/>
            <person name="Roalson E.H."/>
            <person name="Silva J.C."/>
            <person name="Silva M.G."/>
            <person name="Suarez C.E."/>
            <person name="Ueti M.W."/>
            <person name="Nene V.M."/>
            <person name="Mealey R.H."/>
            <person name="Knowles D.P."/>
            <person name="Brayton K.A."/>
        </authorList>
    </citation>
    <scope>NUCLEOTIDE SEQUENCE [LARGE SCALE GENOMIC DNA]</scope>
    <source>
        <strain evidence="4 5">WA</strain>
    </source>
</reference>
<dbReference type="CDD" id="cd06464">
    <property type="entry name" value="ACD_sHsps-like"/>
    <property type="match status" value="1"/>
</dbReference>
<evidence type="ECO:0000313" key="4">
    <source>
        <dbReference type="EMBL" id="EKX72681.1"/>
    </source>
</evidence>
<name>L1LBH0_THEEQ</name>
<dbReference type="SUPFAM" id="SSF49764">
    <property type="entry name" value="HSP20-like chaperones"/>
    <property type="match status" value="1"/>
</dbReference>
<dbReference type="PROSITE" id="PS01031">
    <property type="entry name" value="SHSP"/>
    <property type="match status" value="1"/>
</dbReference>
<dbReference type="Gene3D" id="2.60.40.790">
    <property type="match status" value="1"/>
</dbReference>
<dbReference type="AlphaFoldDB" id="L1LBH0"/>
<dbReference type="RefSeq" id="XP_004832133.1">
    <property type="nucleotide sequence ID" value="XM_004832076.1"/>
</dbReference>
<feature type="domain" description="SHSP" evidence="3">
    <location>
        <begin position="153"/>
        <end position="255"/>
    </location>
</feature>